<gene>
    <name evidence="1" type="ORF">XH99_19985</name>
</gene>
<dbReference type="EMBL" id="LBJQ01000081">
    <property type="protein sequence ID" value="RXH26639.1"/>
    <property type="molecule type" value="Genomic_DNA"/>
</dbReference>
<organism evidence="1 2">
    <name type="scientific">Bradyrhizobium nanningense</name>
    <dbReference type="NCBI Taxonomy" id="1325118"/>
    <lineage>
        <taxon>Bacteria</taxon>
        <taxon>Pseudomonadati</taxon>
        <taxon>Pseudomonadota</taxon>
        <taxon>Alphaproteobacteria</taxon>
        <taxon>Hyphomicrobiales</taxon>
        <taxon>Nitrobacteraceae</taxon>
        <taxon>Bradyrhizobium</taxon>
    </lineage>
</organism>
<evidence type="ECO:0000313" key="1">
    <source>
        <dbReference type="EMBL" id="RXH26639.1"/>
    </source>
</evidence>
<protein>
    <recommendedName>
        <fullName evidence="3">DUF3828 domain-containing protein</fullName>
    </recommendedName>
</protein>
<accession>A0A4Q0S177</accession>
<evidence type="ECO:0000313" key="2">
    <source>
        <dbReference type="Proteomes" id="UP000289546"/>
    </source>
</evidence>
<dbReference type="OrthoDB" id="7705852at2"/>
<keyword evidence="2" id="KW-1185">Reference proteome</keyword>
<dbReference type="AlphaFoldDB" id="A0A4Q0S177"/>
<dbReference type="RefSeq" id="WP_128919633.1">
    <property type="nucleotide sequence ID" value="NZ_LBJC01000081.1"/>
</dbReference>
<reference evidence="1 2" key="1">
    <citation type="submission" date="2015-04" db="EMBL/GenBank/DDBJ databases">
        <title>Comparative genomics of rhizobia nodulating Arachis hypogaea in China.</title>
        <authorList>
            <person name="Li Y."/>
        </authorList>
    </citation>
    <scope>NUCLEOTIDE SEQUENCE [LARGE SCALE GENOMIC DNA]</scope>
    <source>
        <strain evidence="1 2">CCBAU 51757</strain>
    </source>
</reference>
<dbReference type="Proteomes" id="UP000289546">
    <property type="component" value="Unassembled WGS sequence"/>
</dbReference>
<evidence type="ECO:0008006" key="3">
    <source>
        <dbReference type="Google" id="ProtNLM"/>
    </source>
</evidence>
<comment type="caution">
    <text evidence="1">The sequence shown here is derived from an EMBL/GenBank/DDBJ whole genome shotgun (WGS) entry which is preliminary data.</text>
</comment>
<name>A0A4Q0S177_9BRAD</name>
<proteinExistence type="predicted"/>
<sequence length="148" mass="16575">MRELAGIGALLAGLWPAAAEAGFRTPESLVRNVYAHYGDGAPELSNGLPRDAATARQFFDPPVRRAWSAPRIEPYDFLVQSRSWKLGPVAITVVRRQYDKTYVAANFDNRGKAVTLNFILVNGPEGWLITDVESPHDSLRMFLEQFRK</sequence>